<dbReference type="AlphaFoldDB" id="A0A1G6Z1W7"/>
<gene>
    <name evidence="1" type="ORF">SAMN04488509_1125</name>
</gene>
<sequence length="63" mass="7542">MERLRLEGLTIRQLEQLELAVRQRREQLIYEDRKRVRDLLIETAREEGFSIYALFDLPAPGAR</sequence>
<keyword evidence="2" id="KW-1185">Reference proteome</keyword>
<proteinExistence type="predicted"/>
<dbReference type="Proteomes" id="UP000199603">
    <property type="component" value="Unassembled WGS sequence"/>
</dbReference>
<name>A0A1G6Z1W7_9GAMM</name>
<dbReference type="EMBL" id="FNAG01000012">
    <property type="protein sequence ID" value="SDD96669.1"/>
    <property type="molecule type" value="Genomic_DNA"/>
</dbReference>
<reference evidence="1 2" key="1">
    <citation type="submission" date="2016-10" db="EMBL/GenBank/DDBJ databases">
        <authorList>
            <person name="de Groot N.N."/>
        </authorList>
    </citation>
    <scope>NUCLEOTIDE SEQUENCE [LARGE SCALE GENOMIC DNA]</scope>
    <source>
        <strain evidence="1 2">DSM 16957</strain>
    </source>
</reference>
<protein>
    <submittedName>
        <fullName evidence="1">Uncharacterized protein</fullName>
    </submittedName>
</protein>
<evidence type="ECO:0000313" key="2">
    <source>
        <dbReference type="Proteomes" id="UP000199603"/>
    </source>
</evidence>
<accession>A0A1G6Z1W7</accession>
<evidence type="ECO:0000313" key="1">
    <source>
        <dbReference type="EMBL" id="SDD96669.1"/>
    </source>
</evidence>
<organism evidence="1 2">
    <name type="scientific">Aquimonas voraii</name>
    <dbReference type="NCBI Taxonomy" id="265719"/>
    <lineage>
        <taxon>Bacteria</taxon>
        <taxon>Pseudomonadati</taxon>
        <taxon>Pseudomonadota</taxon>
        <taxon>Gammaproteobacteria</taxon>
        <taxon>Lysobacterales</taxon>
        <taxon>Lysobacteraceae</taxon>
        <taxon>Aquimonas</taxon>
    </lineage>
</organism>